<dbReference type="AlphaFoldDB" id="A0A2R6Q149"/>
<evidence type="ECO:0000313" key="3">
    <source>
        <dbReference type="Proteomes" id="UP000241394"/>
    </source>
</evidence>
<feature type="compositionally biased region" description="Basic and acidic residues" evidence="1">
    <location>
        <begin position="191"/>
        <end position="203"/>
    </location>
</feature>
<dbReference type="InParanoid" id="A0A2R6Q149"/>
<reference evidence="2 3" key="1">
    <citation type="submission" date="2017-07" db="EMBL/GenBank/DDBJ databases">
        <title>An improved, manually edited Actinidia chinensis var. chinensis (kiwifruit) genome highlights the challenges associated with draft genomes and gene prediction in plants.</title>
        <authorList>
            <person name="Pilkington S."/>
            <person name="Crowhurst R."/>
            <person name="Hilario E."/>
            <person name="Nardozza S."/>
            <person name="Fraser L."/>
            <person name="Peng Y."/>
            <person name="Gunaseelan K."/>
            <person name="Simpson R."/>
            <person name="Tahir J."/>
            <person name="Deroles S."/>
            <person name="Templeton K."/>
            <person name="Luo Z."/>
            <person name="Davy M."/>
            <person name="Cheng C."/>
            <person name="Mcneilage M."/>
            <person name="Scaglione D."/>
            <person name="Liu Y."/>
            <person name="Zhang Q."/>
            <person name="Datson P."/>
            <person name="De Silva N."/>
            <person name="Gardiner S."/>
            <person name="Bassett H."/>
            <person name="Chagne D."/>
            <person name="Mccallum J."/>
            <person name="Dzierzon H."/>
            <person name="Deng C."/>
            <person name="Wang Y.-Y."/>
            <person name="Barron N."/>
            <person name="Manako K."/>
            <person name="Bowen J."/>
            <person name="Foster T."/>
            <person name="Erridge Z."/>
            <person name="Tiffin H."/>
            <person name="Waite C."/>
            <person name="Davies K."/>
            <person name="Grierson E."/>
            <person name="Laing W."/>
            <person name="Kirk R."/>
            <person name="Chen X."/>
            <person name="Wood M."/>
            <person name="Montefiori M."/>
            <person name="Brummell D."/>
            <person name="Schwinn K."/>
            <person name="Catanach A."/>
            <person name="Fullerton C."/>
            <person name="Li D."/>
            <person name="Meiyalaghan S."/>
            <person name="Nieuwenhuizen N."/>
            <person name="Read N."/>
            <person name="Prakash R."/>
            <person name="Hunter D."/>
            <person name="Zhang H."/>
            <person name="Mckenzie M."/>
            <person name="Knabel M."/>
            <person name="Harris A."/>
            <person name="Allan A."/>
            <person name="Chen A."/>
            <person name="Janssen B."/>
            <person name="Plunkett B."/>
            <person name="Dwamena C."/>
            <person name="Voogd C."/>
            <person name="Leif D."/>
            <person name="Lafferty D."/>
            <person name="Souleyre E."/>
            <person name="Varkonyi-Gasic E."/>
            <person name="Gambi F."/>
            <person name="Hanley J."/>
            <person name="Yao J.-L."/>
            <person name="Cheung J."/>
            <person name="David K."/>
            <person name="Warren B."/>
            <person name="Marsh K."/>
            <person name="Snowden K."/>
            <person name="Lin-Wang K."/>
            <person name="Brian L."/>
            <person name="Martinez-Sanchez M."/>
            <person name="Wang M."/>
            <person name="Ileperuma N."/>
            <person name="Macnee N."/>
            <person name="Campin R."/>
            <person name="Mcatee P."/>
            <person name="Drummond R."/>
            <person name="Espley R."/>
            <person name="Ireland H."/>
            <person name="Wu R."/>
            <person name="Atkinson R."/>
            <person name="Karunairetnam S."/>
            <person name="Bulley S."/>
            <person name="Chunkath S."/>
            <person name="Hanley Z."/>
            <person name="Storey R."/>
            <person name="Thrimawithana A."/>
            <person name="Thomson S."/>
            <person name="David C."/>
            <person name="Testolin R."/>
        </authorList>
    </citation>
    <scope>NUCLEOTIDE SEQUENCE [LARGE SCALE GENOMIC DNA]</scope>
    <source>
        <strain evidence="3">cv. Red5</strain>
        <tissue evidence="2">Young leaf</tissue>
    </source>
</reference>
<reference evidence="3" key="2">
    <citation type="journal article" date="2018" name="BMC Genomics">
        <title>A manually annotated Actinidia chinensis var. chinensis (kiwifruit) genome highlights the challenges associated with draft genomes and gene prediction in plants.</title>
        <authorList>
            <person name="Pilkington S.M."/>
            <person name="Crowhurst R."/>
            <person name="Hilario E."/>
            <person name="Nardozza S."/>
            <person name="Fraser L."/>
            <person name="Peng Y."/>
            <person name="Gunaseelan K."/>
            <person name="Simpson R."/>
            <person name="Tahir J."/>
            <person name="Deroles S.C."/>
            <person name="Templeton K."/>
            <person name="Luo Z."/>
            <person name="Davy M."/>
            <person name="Cheng C."/>
            <person name="McNeilage M."/>
            <person name="Scaglione D."/>
            <person name="Liu Y."/>
            <person name="Zhang Q."/>
            <person name="Datson P."/>
            <person name="De Silva N."/>
            <person name="Gardiner S.E."/>
            <person name="Bassett H."/>
            <person name="Chagne D."/>
            <person name="McCallum J."/>
            <person name="Dzierzon H."/>
            <person name="Deng C."/>
            <person name="Wang Y.Y."/>
            <person name="Barron L."/>
            <person name="Manako K."/>
            <person name="Bowen J."/>
            <person name="Foster T.M."/>
            <person name="Erridge Z.A."/>
            <person name="Tiffin H."/>
            <person name="Waite C.N."/>
            <person name="Davies K.M."/>
            <person name="Grierson E.P."/>
            <person name="Laing W.A."/>
            <person name="Kirk R."/>
            <person name="Chen X."/>
            <person name="Wood M."/>
            <person name="Montefiori M."/>
            <person name="Brummell D.A."/>
            <person name="Schwinn K.E."/>
            <person name="Catanach A."/>
            <person name="Fullerton C."/>
            <person name="Li D."/>
            <person name="Meiyalaghan S."/>
            <person name="Nieuwenhuizen N."/>
            <person name="Read N."/>
            <person name="Prakash R."/>
            <person name="Hunter D."/>
            <person name="Zhang H."/>
            <person name="McKenzie M."/>
            <person name="Knabel M."/>
            <person name="Harris A."/>
            <person name="Allan A.C."/>
            <person name="Gleave A."/>
            <person name="Chen A."/>
            <person name="Janssen B.J."/>
            <person name="Plunkett B."/>
            <person name="Ampomah-Dwamena C."/>
            <person name="Voogd C."/>
            <person name="Leif D."/>
            <person name="Lafferty D."/>
            <person name="Souleyre E.J.F."/>
            <person name="Varkonyi-Gasic E."/>
            <person name="Gambi F."/>
            <person name="Hanley J."/>
            <person name="Yao J.L."/>
            <person name="Cheung J."/>
            <person name="David K.M."/>
            <person name="Warren B."/>
            <person name="Marsh K."/>
            <person name="Snowden K.C."/>
            <person name="Lin-Wang K."/>
            <person name="Brian L."/>
            <person name="Martinez-Sanchez M."/>
            <person name="Wang M."/>
            <person name="Ileperuma N."/>
            <person name="Macnee N."/>
            <person name="Campin R."/>
            <person name="McAtee P."/>
            <person name="Drummond R.S.M."/>
            <person name="Espley R.V."/>
            <person name="Ireland H.S."/>
            <person name="Wu R."/>
            <person name="Atkinson R.G."/>
            <person name="Karunairetnam S."/>
            <person name="Bulley S."/>
            <person name="Chunkath S."/>
            <person name="Hanley Z."/>
            <person name="Storey R."/>
            <person name="Thrimawithana A.H."/>
            <person name="Thomson S."/>
            <person name="David C."/>
            <person name="Testolin R."/>
            <person name="Huang H."/>
            <person name="Hellens R.P."/>
            <person name="Schaffer R.J."/>
        </authorList>
    </citation>
    <scope>NUCLEOTIDE SEQUENCE [LARGE SCALE GENOMIC DNA]</scope>
    <source>
        <strain evidence="3">cv. Red5</strain>
    </source>
</reference>
<dbReference type="EMBL" id="NKQK01000021">
    <property type="protein sequence ID" value="PSS00116.1"/>
    <property type="molecule type" value="Genomic_DNA"/>
</dbReference>
<name>A0A2R6Q149_ACTCC</name>
<sequence length="439" mass="50879">MGLIIGDHFDCAYDEKLARQLKRRRHNIMESDINDSSHTLKRILEDNRLGKGMMDKEYVTFLNHLVEYFESRYSVRDDGDNGDDIDEGDDVDPDYKVFLQELREDGNSYVLKTVYNNMALSFKYESKVGLDDEHEPPTLRKSRRISDTEKREAAKKMRDLRSKDQMDTQKNMRYVASKGMMGSTESTGNVKGKERRNSEVEKDLKSVPVKHVSGKKNGPSCQKPSPMGNEHETVADMIDGDYQIFLHGLKEEDAWYTFETKDGKKVTYEGPVVQNSSNSEVYATDNASDFNKGHYNPFETSRLFTSLMEEDEWQCIGNPSAGKSSVFRQKLMGKLREPYDQEEYTKLWEMINDRTPKDGRHRDLRGAASLKSYLKDECNPSYLEHYSGLKKKIDAAKVDRYKLLNLLRGFFFWLENLVYEDAFCPWLDSSCLAVMPRNR</sequence>
<evidence type="ECO:0000313" key="2">
    <source>
        <dbReference type="EMBL" id="PSS00116.1"/>
    </source>
</evidence>
<feature type="region of interest" description="Disordered" evidence="1">
    <location>
        <begin position="181"/>
        <end position="203"/>
    </location>
</feature>
<proteinExistence type="predicted"/>
<dbReference type="OMA" id="YREQHIV"/>
<protein>
    <submittedName>
        <fullName evidence="2">Ribosome biogenesis protein</fullName>
    </submittedName>
</protein>
<dbReference type="Gramene" id="PSS00116">
    <property type="protein sequence ID" value="PSS00116"/>
    <property type="gene ID" value="CEY00_Acc24083"/>
</dbReference>
<comment type="caution">
    <text evidence="2">The sequence shown here is derived from an EMBL/GenBank/DDBJ whole genome shotgun (WGS) entry which is preliminary data.</text>
</comment>
<keyword evidence="3" id="KW-1185">Reference proteome</keyword>
<organism evidence="2 3">
    <name type="scientific">Actinidia chinensis var. chinensis</name>
    <name type="common">Chinese soft-hair kiwi</name>
    <dbReference type="NCBI Taxonomy" id="1590841"/>
    <lineage>
        <taxon>Eukaryota</taxon>
        <taxon>Viridiplantae</taxon>
        <taxon>Streptophyta</taxon>
        <taxon>Embryophyta</taxon>
        <taxon>Tracheophyta</taxon>
        <taxon>Spermatophyta</taxon>
        <taxon>Magnoliopsida</taxon>
        <taxon>eudicotyledons</taxon>
        <taxon>Gunneridae</taxon>
        <taxon>Pentapetalae</taxon>
        <taxon>asterids</taxon>
        <taxon>Ericales</taxon>
        <taxon>Actinidiaceae</taxon>
        <taxon>Actinidia</taxon>
    </lineage>
</organism>
<accession>A0A2R6Q149</accession>
<dbReference type="OrthoDB" id="298344at2759"/>
<evidence type="ECO:0000256" key="1">
    <source>
        <dbReference type="SAM" id="MobiDB-lite"/>
    </source>
</evidence>
<feature type="region of interest" description="Disordered" evidence="1">
    <location>
        <begin position="129"/>
        <end position="166"/>
    </location>
</feature>
<dbReference type="STRING" id="1590841.A0A2R6Q149"/>
<gene>
    <name evidence="2" type="ORF">CEY00_Acc24083</name>
</gene>
<dbReference type="Proteomes" id="UP000241394">
    <property type="component" value="Chromosome LG21"/>
</dbReference>
<dbReference type="PANTHER" id="PTHR34194">
    <property type="entry name" value="F14J8.16 PROTEIN"/>
    <property type="match status" value="1"/>
</dbReference>
<dbReference type="PANTHER" id="PTHR34194:SF2">
    <property type="entry name" value="F14J8.16 PROTEIN"/>
    <property type="match status" value="1"/>
</dbReference>
<dbReference type="FunCoup" id="A0A2R6Q149">
    <property type="interactions" value="190"/>
</dbReference>